<dbReference type="SUPFAM" id="SSF49354">
    <property type="entry name" value="PapD-like"/>
    <property type="match status" value="1"/>
</dbReference>
<evidence type="ECO:0000256" key="14">
    <source>
        <dbReference type="SAM" id="MobiDB-lite"/>
    </source>
</evidence>
<comment type="similarity">
    <text evidence="2">Belongs to the VAMP-associated protein (VAP) (TC 9.B.17) family.</text>
</comment>
<gene>
    <name evidence="17" type="primary">VAPB</name>
</gene>
<sequence>MLVTLPCSLQVGRHEAQTENPGTLPYHQTTSVNMTNGCWQPRSDPPNGIFSFPVMLQPFDYDPNEKSKHKFMVQSLFAPPDTSDMEAVWKEAKPEDLMDSKLRCVFELPAENDKPHDVEINKIISTTASKTETPMVSKALSSSLDDTEVKKVMEECKRLQGEVQRLREENKQFKEEDGLRMRKSVQSNSPAPASATAGKEEGLSTRLLALVVLFFIVGVIIGKIAL</sequence>
<evidence type="ECO:0000256" key="15">
    <source>
        <dbReference type="SAM" id="Phobius"/>
    </source>
</evidence>
<reference evidence="17 18" key="1">
    <citation type="journal article" date="2009" name="Science">
        <title>Genome sequence, comparative analysis, and population genetics of the domestic horse.</title>
        <authorList>
            <consortium name="Broad Institute Genome Sequencing Platform"/>
            <consortium name="Broad Institute Whole Genome Assembly Team"/>
            <person name="Wade C.M."/>
            <person name="Giulotto E."/>
            <person name="Sigurdsson S."/>
            <person name="Zoli M."/>
            <person name="Gnerre S."/>
            <person name="Imsland F."/>
            <person name="Lear T.L."/>
            <person name="Adelson D.L."/>
            <person name="Bailey E."/>
            <person name="Bellone R.R."/>
            <person name="Bloecker H."/>
            <person name="Distl O."/>
            <person name="Edgar R.C."/>
            <person name="Garber M."/>
            <person name="Leeb T."/>
            <person name="Mauceli E."/>
            <person name="MacLeod J.N."/>
            <person name="Penedo M.C.T."/>
            <person name="Raison J.M."/>
            <person name="Sharpe T."/>
            <person name="Vogel J."/>
            <person name="Andersson L."/>
            <person name="Antczak D.F."/>
            <person name="Biagi T."/>
            <person name="Binns M.M."/>
            <person name="Chowdhary B.P."/>
            <person name="Coleman S.J."/>
            <person name="Della Valle G."/>
            <person name="Fryc S."/>
            <person name="Guerin G."/>
            <person name="Hasegawa T."/>
            <person name="Hill E.W."/>
            <person name="Jurka J."/>
            <person name="Kiialainen A."/>
            <person name="Lindgren G."/>
            <person name="Liu J."/>
            <person name="Magnani E."/>
            <person name="Mickelson J.R."/>
            <person name="Murray J."/>
            <person name="Nergadze S.G."/>
            <person name="Onofrio R."/>
            <person name="Pedroni S."/>
            <person name="Piras M.F."/>
            <person name="Raudsepp T."/>
            <person name="Rocchi M."/>
            <person name="Roeed K.H."/>
            <person name="Ryder O.A."/>
            <person name="Searle S."/>
            <person name="Skow L."/>
            <person name="Swinburne J.E."/>
            <person name="Syvaenen A.C."/>
            <person name="Tozaki T."/>
            <person name="Valberg S.J."/>
            <person name="Vaudin M."/>
            <person name="White J.R."/>
            <person name="Zody M.C."/>
            <person name="Lander E.S."/>
            <person name="Lindblad-Toh K."/>
        </authorList>
    </citation>
    <scope>NUCLEOTIDE SEQUENCE [LARGE SCALE GENOMIC DNA]</scope>
    <source>
        <strain evidence="17 18">Thoroughbred</strain>
    </source>
</reference>
<keyword evidence="11 15" id="KW-0472">Membrane</keyword>
<keyword evidence="4" id="KW-0597">Phosphoprotein</keyword>
<dbReference type="InterPro" id="IPR013783">
    <property type="entry name" value="Ig-like_fold"/>
</dbReference>
<dbReference type="InterPro" id="IPR000535">
    <property type="entry name" value="MSP_dom"/>
</dbReference>
<organism evidence="17 18">
    <name type="scientific">Equus caballus</name>
    <name type="common">Horse</name>
    <dbReference type="NCBI Taxonomy" id="9796"/>
    <lineage>
        <taxon>Eukaryota</taxon>
        <taxon>Metazoa</taxon>
        <taxon>Chordata</taxon>
        <taxon>Craniata</taxon>
        <taxon>Vertebrata</taxon>
        <taxon>Euteleostomi</taxon>
        <taxon>Mammalia</taxon>
        <taxon>Eutheria</taxon>
        <taxon>Laurasiatheria</taxon>
        <taxon>Perissodactyla</taxon>
        <taxon>Equidae</taxon>
        <taxon>Equus</taxon>
    </lineage>
</organism>
<keyword evidence="9" id="KW-0007">Acetylation</keyword>
<keyword evidence="12" id="KW-0834">Unfolded protein response</keyword>
<comment type="function">
    <text evidence="13">Endoplasmic reticulum (ER)-anchored protein that mediates the formation of contact sites between the ER and endosomes via interaction with FFAT motif-containing proteins such as STARD3 or WDR44. Interacts with STARD3 in a FFAT motif phosphorylation dependent manner. Via interaction with WDR44 participates in neosynthesized protein export. Participates in the endoplasmic reticulum unfolded protein response (UPR) by inducing ERN1/IRE1 activity. Involved in cellular calcium homeostasis regulation.</text>
</comment>
<keyword evidence="5 15" id="KW-0812">Transmembrane</keyword>
<dbReference type="PROSITE" id="PS50202">
    <property type="entry name" value="MSP"/>
    <property type="match status" value="1"/>
</dbReference>
<evidence type="ECO:0000256" key="7">
    <source>
        <dbReference type="ARBA" id="ARBA00022843"/>
    </source>
</evidence>
<dbReference type="AlphaFoldDB" id="A0A9L0T4X9"/>
<dbReference type="PANTHER" id="PTHR10809">
    <property type="entry name" value="VESICLE-ASSOCIATED MEMBRANE PROTEIN-ASSOCIATED PROTEIN"/>
    <property type="match status" value="1"/>
</dbReference>
<dbReference type="InterPro" id="IPR016763">
    <property type="entry name" value="VAP"/>
</dbReference>
<dbReference type="GO" id="GO:0006986">
    <property type="term" value="P:response to unfolded protein"/>
    <property type="evidence" value="ECO:0007669"/>
    <property type="project" value="UniProtKB-KW"/>
</dbReference>
<protein>
    <submittedName>
        <fullName evidence="17">VAMP associated protein B and C</fullName>
    </submittedName>
</protein>
<evidence type="ECO:0000256" key="6">
    <source>
        <dbReference type="ARBA" id="ARBA00022824"/>
    </source>
</evidence>
<keyword evidence="6" id="KW-0256">Endoplasmic reticulum</keyword>
<evidence type="ECO:0000256" key="10">
    <source>
        <dbReference type="ARBA" id="ARBA00023054"/>
    </source>
</evidence>
<feature type="region of interest" description="Disordered" evidence="14">
    <location>
        <begin position="174"/>
        <end position="198"/>
    </location>
</feature>
<feature type="domain" description="MSP" evidence="16">
    <location>
        <begin position="1"/>
        <end position="107"/>
    </location>
</feature>
<accession>A0A9L0T4X9</accession>
<dbReference type="InterPro" id="IPR008962">
    <property type="entry name" value="PapD-like_sf"/>
</dbReference>
<dbReference type="PANTHER" id="PTHR10809:SF12">
    <property type="entry name" value="VESICLE-ASSOCIATED MEMBRANE PROTEIN-ASSOCIATED PROTEIN B_C"/>
    <property type="match status" value="1"/>
</dbReference>
<keyword evidence="8 15" id="KW-1133">Transmembrane helix</keyword>
<dbReference type="GO" id="GO:0005789">
    <property type="term" value="C:endoplasmic reticulum membrane"/>
    <property type="evidence" value="ECO:0007669"/>
    <property type="project" value="UniProtKB-SubCell"/>
</dbReference>
<feature type="transmembrane region" description="Helical" evidence="15">
    <location>
        <begin position="207"/>
        <end position="225"/>
    </location>
</feature>
<reference evidence="17" key="2">
    <citation type="submission" date="2025-08" db="UniProtKB">
        <authorList>
            <consortium name="Ensembl"/>
        </authorList>
    </citation>
    <scope>IDENTIFICATION</scope>
    <source>
        <strain evidence="17">Thoroughbred</strain>
    </source>
</reference>
<evidence type="ECO:0000259" key="16">
    <source>
        <dbReference type="PROSITE" id="PS50202"/>
    </source>
</evidence>
<dbReference type="GeneTree" id="ENSGT00940000155769"/>
<keyword evidence="3" id="KW-1017">Isopeptide bond</keyword>
<evidence type="ECO:0000256" key="13">
    <source>
        <dbReference type="ARBA" id="ARBA00045392"/>
    </source>
</evidence>
<dbReference type="Pfam" id="PF00635">
    <property type="entry name" value="Motile_Sperm"/>
    <property type="match status" value="1"/>
</dbReference>
<evidence type="ECO:0000256" key="2">
    <source>
        <dbReference type="ARBA" id="ARBA00008932"/>
    </source>
</evidence>
<name>A0A9L0T4X9_HORSE</name>
<evidence type="ECO:0000256" key="9">
    <source>
        <dbReference type="ARBA" id="ARBA00022990"/>
    </source>
</evidence>
<dbReference type="Gene3D" id="2.60.40.10">
    <property type="entry name" value="Immunoglobulins"/>
    <property type="match status" value="1"/>
</dbReference>
<evidence type="ECO:0000313" key="17">
    <source>
        <dbReference type="Ensembl" id="ENSECAP00000081606.1"/>
    </source>
</evidence>
<evidence type="ECO:0000256" key="11">
    <source>
        <dbReference type="ARBA" id="ARBA00023136"/>
    </source>
</evidence>
<keyword evidence="10" id="KW-0175">Coiled coil</keyword>
<evidence type="ECO:0000256" key="3">
    <source>
        <dbReference type="ARBA" id="ARBA00022499"/>
    </source>
</evidence>
<dbReference type="Ensembl" id="ENSECAT00000107814.1">
    <property type="protein sequence ID" value="ENSECAP00000081606.1"/>
    <property type="gene ID" value="ENSECAG00000013265.4"/>
</dbReference>
<evidence type="ECO:0000256" key="8">
    <source>
        <dbReference type="ARBA" id="ARBA00022989"/>
    </source>
</evidence>
<evidence type="ECO:0000256" key="5">
    <source>
        <dbReference type="ARBA" id="ARBA00022692"/>
    </source>
</evidence>
<evidence type="ECO:0000256" key="12">
    <source>
        <dbReference type="ARBA" id="ARBA00023230"/>
    </source>
</evidence>
<proteinExistence type="inferred from homology"/>
<dbReference type="Proteomes" id="UP000002281">
    <property type="component" value="Chromosome 22"/>
</dbReference>
<keyword evidence="7" id="KW-0832">Ubl conjugation</keyword>
<evidence type="ECO:0000313" key="18">
    <source>
        <dbReference type="Proteomes" id="UP000002281"/>
    </source>
</evidence>
<comment type="subcellular location">
    <subcellularLocation>
        <location evidence="1">Endoplasmic reticulum membrane</location>
        <topology evidence="1">Single-pass type IV membrane protein</topology>
    </subcellularLocation>
</comment>
<keyword evidence="18" id="KW-1185">Reference proteome</keyword>
<evidence type="ECO:0000256" key="4">
    <source>
        <dbReference type="ARBA" id="ARBA00022553"/>
    </source>
</evidence>
<evidence type="ECO:0000256" key="1">
    <source>
        <dbReference type="ARBA" id="ARBA00004163"/>
    </source>
</evidence>
<reference evidence="17" key="3">
    <citation type="submission" date="2025-09" db="UniProtKB">
        <authorList>
            <consortium name="Ensembl"/>
        </authorList>
    </citation>
    <scope>IDENTIFICATION</scope>
    <source>
        <strain evidence="17">Thoroughbred</strain>
    </source>
</reference>